<feature type="region of interest" description="Disordered" evidence="1">
    <location>
        <begin position="1"/>
        <end position="45"/>
    </location>
</feature>
<sequence>MPDRNRMCPLTSGAPGPPQGSSPPGLVFKGPPEAPRSQMTPRRLQEETRAIHWTTSANQEDALTTTLGLSIPLEERKDT</sequence>
<dbReference type="EMBL" id="JANIIK010000111">
    <property type="protein sequence ID" value="KAJ3595289.1"/>
    <property type="molecule type" value="Genomic_DNA"/>
</dbReference>
<evidence type="ECO:0000256" key="1">
    <source>
        <dbReference type="SAM" id="MobiDB-lite"/>
    </source>
</evidence>
<protein>
    <submittedName>
        <fullName evidence="2">Uncharacterized protein</fullName>
    </submittedName>
</protein>
<accession>A0A9Q0DVJ7</accession>
<organism evidence="2 3">
    <name type="scientific">Muraenolepis orangiensis</name>
    <name type="common">Patagonian moray cod</name>
    <dbReference type="NCBI Taxonomy" id="630683"/>
    <lineage>
        <taxon>Eukaryota</taxon>
        <taxon>Metazoa</taxon>
        <taxon>Chordata</taxon>
        <taxon>Craniata</taxon>
        <taxon>Vertebrata</taxon>
        <taxon>Euteleostomi</taxon>
        <taxon>Actinopterygii</taxon>
        <taxon>Neopterygii</taxon>
        <taxon>Teleostei</taxon>
        <taxon>Neoteleostei</taxon>
        <taxon>Acanthomorphata</taxon>
        <taxon>Zeiogadaria</taxon>
        <taxon>Gadariae</taxon>
        <taxon>Gadiformes</taxon>
        <taxon>Muraenolepidoidei</taxon>
        <taxon>Muraenolepididae</taxon>
        <taxon>Muraenolepis</taxon>
    </lineage>
</organism>
<dbReference type="AlphaFoldDB" id="A0A9Q0DVJ7"/>
<evidence type="ECO:0000313" key="2">
    <source>
        <dbReference type="EMBL" id="KAJ3595289.1"/>
    </source>
</evidence>
<name>A0A9Q0DVJ7_9TELE</name>
<comment type="caution">
    <text evidence="2">The sequence shown here is derived from an EMBL/GenBank/DDBJ whole genome shotgun (WGS) entry which is preliminary data.</text>
</comment>
<evidence type="ECO:0000313" key="3">
    <source>
        <dbReference type="Proteomes" id="UP001148018"/>
    </source>
</evidence>
<keyword evidence="3" id="KW-1185">Reference proteome</keyword>
<dbReference type="Proteomes" id="UP001148018">
    <property type="component" value="Unassembled WGS sequence"/>
</dbReference>
<proteinExistence type="predicted"/>
<gene>
    <name evidence="2" type="ORF">NHX12_004593</name>
</gene>
<reference evidence="2" key="1">
    <citation type="submission" date="2022-07" db="EMBL/GenBank/DDBJ databases">
        <title>Chromosome-level genome of Muraenolepis orangiensis.</title>
        <authorList>
            <person name="Kim J."/>
        </authorList>
    </citation>
    <scope>NUCLEOTIDE SEQUENCE</scope>
    <source>
        <strain evidence="2">KU_S4_2022</strain>
        <tissue evidence="2">Muscle</tissue>
    </source>
</reference>